<keyword evidence="1" id="KW-0812">Transmembrane</keyword>
<sequence length="77" mass="8369">MDEIIEFLIELVASIFFEHAVVSAVLTTIGLGIVAYAFWPLGGDTVTASKIVGVILIVGGLLAFYGVWRMNRSSRRP</sequence>
<keyword evidence="1" id="KW-0472">Membrane</keyword>
<dbReference type="Proteomes" id="UP000682843">
    <property type="component" value="Chromosome"/>
</dbReference>
<dbReference type="EMBL" id="CP036498">
    <property type="protein sequence ID" value="QUS37813.1"/>
    <property type="molecule type" value="Genomic_DNA"/>
</dbReference>
<organism evidence="2 3">
    <name type="scientific">Tardiphaga alba</name>
    <dbReference type="NCBI Taxonomy" id="340268"/>
    <lineage>
        <taxon>Bacteria</taxon>
        <taxon>Pseudomonadati</taxon>
        <taxon>Pseudomonadota</taxon>
        <taxon>Alphaproteobacteria</taxon>
        <taxon>Hyphomicrobiales</taxon>
        <taxon>Nitrobacteraceae</taxon>
        <taxon>Tardiphaga</taxon>
    </lineage>
</organism>
<evidence type="ECO:0000313" key="3">
    <source>
        <dbReference type="Proteomes" id="UP000682843"/>
    </source>
</evidence>
<name>A0ABX8A2V1_9BRAD</name>
<keyword evidence="1" id="KW-1133">Transmembrane helix</keyword>
<proteinExistence type="predicted"/>
<feature type="transmembrane region" description="Helical" evidence="1">
    <location>
        <begin position="51"/>
        <end position="68"/>
    </location>
</feature>
<feature type="transmembrane region" description="Helical" evidence="1">
    <location>
        <begin position="12"/>
        <end position="39"/>
    </location>
</feature>
<evidence type="ECO:0000313" key="2">
    <source>
        <dbReference type="EMBL" id="QUS37813.1"/>
    </source>
</evidence>
<protein>
    <submittedName>
        <fullName evidence="2">Uncharacterized protein</fullName>
    </submittedName>
</protein>
<keyword evidence="3" id="KW-1185">Reference proteome</keyword>
<gene>
    <name evidence="2" type="ORF">RPMA_02235</name>
</gene>
<reference evidence="2 3" key="1">
    <citation type="submission" date="2019-02" db="EMBL/GenBank/DDBJ databases">
        <title>Emended description of the genus Rhodopseudomonas and description of Rhodopseudomonas albus sp. nov., a non-phototrophic, heavy-metal-tolerant bacterium isolated from garden soil.</title>
        <authorList>
            <person name="Bao Z."/>
            <person name="Cao W.W."/>
            <person name="Sato Y."/>
            <person name="Nishizawa T."/>
            <person name="Zhao J."/>
            <person name="Guo Y."/>
            <person name="Ohta H."/>
        </authorList>
    </citation>
    <scope>NUCLEOTIDE SEQUENCE [LARGE SCALE GENOMIC DNA]</scope>
    <source>
        <strain evidence="2 3">SK50-23</strain>
    </source>
</reference>
<evidence type="ECO:0000256" key="1">
    <source>
        <dbReference type="SAM" id="Phobius"/>
    </source>
</evidence>
<dbReference type="RefSeq" id="WP_211911346.1">
    <property type="nucleotide sequence ID" value="NZ_CP036498.1"/>
</dbReference>
<accession>A0ABX8A2V1</accession>